<feature type="domain" description="Major facilitator superfamily (MFS) profile" evidence="8">
    <location>
        <begin position="42"/>
        <end position="458"/>
    </location>
</feature>
<keyword evidence="5 7" id="KW-0472">Membrane</keyword>
<feature type="transmembrane region" description="Helical" evidence="7">
    <location>
        <begin position="359"/>
        <end position="385"/>
    </location>
</feature>
<keyword evidence="10" id="KW-1185">Reference proteome</keyword>
<keyword evidence="3 7" id="KW-0812">Transmembrane</keyword>
<keyword evidence="2" id="KW-0813">Transport</keyword>
<dbReference type="PROSITE" id="PS50850">
    <property type="entry name" value="MFS"/>
    <property type="match status" value="1"/>
</dbReference>
<reference evidence="10" key="2">
    <citation type="submission" date="2015-01" db="EMBL/GenBank/DDBJ databases">
        <title>Evolutionary Origins and Diversification of the Mycorrhizal Mutualists.</title>
        <authorList>
            <consortium name="DOE Joint Genome Institute"/>
            <consortium name="Mycorrhizal Genomics Consortium"/>
            <person name="Kohler A."/>
            <person name="Kuo A."/>
            <person name="Nagy L.G."/>
            <person name="Floudas D."/>
            <person name="Copeland A."/>
            <person name="Barry K.W."/>
            <person name="Cichocki N."/>
            <person name="Veneault-Fourrey C."/>
            <person name="LaButti K."/>
            <person name="Lindquist E.A."/>
            <person name="Lipzen A."/>
            <person name="Lundell T."/>
            <person name="Morin E."/>
            <person name="Murat C."/>
            <person name="Riley R."/>
            <person name="Ohm R."/>
            <person name="Sun H."/>
            <person name="Tunlid A."/>
            <person name="Henrissat B."/>
            <person name="Grigoriev I.V."/>
            <person name="Hibbett D.S."/>
            <person name="Martin F."/>
        </authorList>
    </citation>
    <scope>NUCLEOTIDE SEQUENCE [LARGE SCALE GENOMIC DNA]</scope>
    <source>
        <strain evidence="10">F 1598</strain>
    </source>
</reference>
<feature type="compositionally biased region" description="Polar residues" evidence="6">
    <location>
        <begin position="1"/>
        <end position="20"/>
    </location>
</feature>
<feature type="transmembrane region" description="Helical" evidence="7">
    <location>
        <begin position="115"/>
        <end position="132"/>
    </location>
</feature>
<dbReference type="SUPFAM" id="SSF103473">
    <property type="entry name" value="MFS general substrate transporter"/>
    <property type="match status" value="1"/>
</dbReference>
<evidence type="ECO:0000256" key="2">
    <source>
        <dbReference type="ARBA" id="ARBA00022448"/>
    </source>
</evidence>
<evidence type="ECO:0000256" key="5">
    <source>
        <dbReference type="ARBA" id="ARBA00023136"/>
    </source>
</evidence>
<feature type="region of interest" description="Disordered" evidence="6">
    <location>
        <begin position="1"/>
        <end position="21"/>
    </location>
</feature>
<feature type="transmembrane region" description="Helical" evidence="7">
    <location>
        <begin position="252"/>
        <end position="278"/>
    </location>
</feature>
<name>A0A0C3FZ33_PILCF</name>
<proteinExistence type="predicted"/>
<dbReference type="InterPro" id="IPR020846">
    <property type="entry name" value="MFS_dom"/>
</dbReference>
<gene>
    <name evidence="9" type="ORF">PILCRDRAFT_779480</name>
</gene>
<evidence type="ECO:0000256" key="3">
    <source>
        <dbReference type="ARBA" id="ARBA00022692"/>
    </source>
</evidence>
<dbReference type="InParanoid" id="A0A0C3FZ33"/>
<dbReference type="GO" id="GO:0022857">
    <property type="term" value="F:transmembrane transporter activity"/>
    <property type="evidence" value="ECO:0007669"/>
    <property type="project" value="InterPro"/>
</dbReference>
<dbReference type="Proteomes" id="UP000054166">
    <property type="component" value="Unassembled WGS sequence"/>
</dbReference>
<organism evidence="9 10">
    <name type="scientific">Piloderma croceum (strain F 1598)</name>
    <dbReference type="NCBI Taxonomy" id="765440"/>
    <lineage>
        <taxon>Eukaryota</taxon>
        <taxon>Fungi</taxon>
        <taxon>Dikarya</taxon>
        <taxon>Basidiomycota</taxon>
        <taxon>Agaricomycotina</taxon>
        <taxon>Agaricomycetes</taxon>
        <taxon>Agaricomycetidae</taxon>
        <taxon>Atheliales</taxon>
        <taxon>Atheliaceae</taxon>
        <taxon>Piloderma</taxon>
    </lineage>
</organism>
<dbReference type="InterPro" id="IPR036259">
    <property type="entry name" value="MFS_trans_sf"/>
</dbReference>
<feature type="transmembrane region" description="Helical" evidence="7">
    <location>
        <begin position="431"/>
        <end position="451"/>
    </location>
</feature>
<dbReference type="AlphaFoldDB" id="A0A0C3FZ33"/>
<dbReference type="GO" id="GO:0016020">
    <property type="term" value="C:membrane"/>
    <property type="evidence" value="ECO:0007669"/>
    <property type="project" value="UniProtKB-SubCell"/>
</dbReference>
<dbReference type="EMBL" id="KN832986">
    <property type="protein sequence ID" value="KIM84964.1"/>
    <property type="molecule type" value="Genomic_DNA"/>
</dbReference>
<dbReference type="InterPro" id="IPR011701">
    <property type="entry name" value="MFS"/>
</dbReference>
<evidence type="ECO:0000313" key="9">
    <source>
        <dbReference type="EMBL" id="KIM84964.1"/>
    </source>
</evidence>
<protein>
    <recommendedName>
        <fullName evidence="8">Major facilitator superfamily (MFS) profile domain-containing protein</fullName>
    </recommendedName>
</protein>
<dbReference type="Gene3D" id="1.20.1250.20">
    <property type="entry name" value="MFS general substrate transporter like domains"/>
    <property type="match status" value="1"/>
</dbReference>
<sequence length="461" mass="49931">MLRSTSVGGTSSCASDSRTPAQAEVKDDISLHSPRTPLPKLQLFILFYVQLAEPIASTVIYPFVNQLVRATGITDGDEKRTGYFAGVIESAFYATEAICVLQWGRASDRIGRKPVLLGGLLGMTLSMVGFGLSRQFWSVVLARCAEGALCGNIGVIKGMIAELTDASNMAQAFAFLPMVWTTGAIIGCKYPYFLPCAVSATCSAFAFLLGLFFLKEVIHPWTLQKTHVSDNESTYSNISKPTPESPVPLRELFVFPILISMSNYSSLAFIEMALIALLPLFYSSPIEHGGLNLSPSTIGILLGIFGLVNGVFQAFFFAKIIKRLGAKNLFIAGMSSFIPIFLLFPVMNLLALRWGVSPIVWALVACQLAVVIVMDMSYATIFIYITSAAPNKRSLGATNGMGQTVVSILRAIGPAMSSSLFALSLEHNLMGGYAVYFVLVVISGIALLLAVRLPREPWRRD</sequence>
<comment type="subcellular location">
    <subcellularLocation>
        <location evidence="1">Membrane</location>
        <topology evidence="1">Multi-pass membrane protein</topology>
    </subcellularLocation>
</comment>
<accession>A0A0C3FZ33</accession>
<evidence type="ECO:0000259" key="8">
    <source>
        <dbReference type="PROSITE" id="PS50850"/>
    </source>
</evidence>
<dbReference type="HOGENOM" id="CLU_001265_54_6_1"/>
<evidence type="ECO:0000313" key="10">
    <source>
        <dbReference type="Proteomes" id="UP000054166"/>
    </source>
</evidence>
<dbReference type="OrthoDB" id="419616at2759"/>
<evidence type="ECO:0000256" key="7">
    <source>
        <dbReference type="SAM" id="Phobius"/>
    </source>
</evidence>
<evidence type="ECO:0000256" key="1">
    <source>
        <dbReference type="ARBA" id="ARBA00004141"/>
    </source>
</evidence>
<dbReference type="PANTHER" id="PTHR23504">
    <property type="entry name" value="MAJOR FACILITATOR SUPERFAMILY DOMAIN-CONTAINING PROTEIN 10"/>
    <property type="match status" value="1"/>
</dbReference>
<reference evidence="9 10" key="1">
    <citation type="submission" date="2014-04" db="EMBL/GenBank/DDBJ databases">
        <authorList>
            <consortium name="DOE Joint Genome Institute"/>
            <person name="Kuo A."/>
            <person name="Tarkka M."/>
            <person name="Buscot F."/>
            <person name="Kohler A."/>
            <person name="Nagy L.G."/>
            <person name="Floudas D."/>
            <person name="Copeland A."/>
            <person name="Barry K.W."/>
            <person name="Cichocki N."/>
            <person name="Veneault-Fourrey C."/>
            <person name="LaButti K."/>
            <person name="Lindquist E.A."/>
            <person name="Lipzen A."/>
            <person name="Lundell T."/>
            <person name="Morin E."/>
            <person name="Murat C."/>
            <person name="Sun H."/>
            <person name="Tunlid A."/>
            <person name="Henrissat B."/>
            <person name="Grigoriev I.V."/>
            <person name="Hibbett D.S."/>
            <person name="Martin F."/>
            <person name="Nordberg H.P."/>
            <person name="Cantor M.N."/>
            <person name="Hua S.X."/>
        </authorList>
    </citation>
    <scope>NUCLEOTIDE SEQUENCE [LARGE SCALE GENOMIC DNA]</scope>
    <source>
        <strain evidence="9 10">F 1598</strain>
    </source>
</reference>
<dbReference type="Pfam" id="PF07690">
    <property type="entry name" value="MFS_1"/>
    <property type="match status" value="1"/>
</dbReference>
<feature type="transmembrane region" description="Helical" evidence="7">
    <location>
        <begin position="298"/>
        <end position="317"/>
    </location>
</feature>
<evidence type="ECO:0000256" key="4">
    <source>
        <dbReference type="ARBA" id="ARBA00022989"/>
    </source>
</evidence>
<feature type="transmembrane region" description="Helical" evidence="7">
    <location>
        <begin position="192"/>
        <end position="214"/>
    </location>
</feature>
<evidence type="ECO:0000256" key="6">
    <source>
        <dbReference type="SAM" id="MobiDB-lite"/>
    </source>
</evidence>
<dbReference type="PANTHER" id="PTHR23504:SF15">
    <property type="entry name" value="MAJOR FACILITATOR SUPERFAMILY (MFS) PROFILE DOMAIN-CONTAINING PROTEIN"/>
    <property type="match status" value="1"/>
</dbReference>
<keyword evidence="4 7" id="KW-1133">Transmembrane helix</keyword>
<feature type="transmembrane region" description="Helical" evidence="7">
    <location>
        <begin position="329"/>
        <end position="347"/>
    </location>
</feature>